<dbReference type="RefSeq" id="WP_156868277.1">
    <property type="nucleotide sequence ID" value="NZ_WEIK01000081.1"/>
</dbReference>
<comment type="caution">
    <text evidence="4">The sequence shown here is derived from an EMBL/GenBank/DDBJ whole genome shotgun (WGS) entry which is preliminary data.</text>
</comment>
<sequence length="174" mass="18888">TVLQKTPFSFDVSVWEFFWPLLAGARLAVAQPGEHRDPERLVQVIRQYAVTTLHFVPSMLQAFMGSAEVERCSSLKRVVCSGEALPAELAQQTLARLPGAQLYNLYGPTEAAIDVTHWTCRPGGDSSVPIGRPIDNLKTHILGAGLQSVAPRAAGELYLGGIGLARGYHRRPAL</sequence>
<evidence type="ECO:0000313" key="4">
    <source>
        <dbReference type="EMBL" id="MVF53258.1"/>
    </source>
</evidence>
<organism evidence="4 5">
    <name type="scientific">Pseudomonas monteilii</name>
    <dbReference type="NCBI Taxonomy" id="76759"/>
    <lineage>
        <taxon>Bacteria</taxon>
        <taxon>Pseudomonadati</taxon>
        <taxon>Pseudomonadota</taxon>
        <taxon>Gammaproteobacteria</taxon>
        <taxon>Pseudomonadales</taxon>
        <taxon>Pseudomonadaceae</taxon>
        <taxon>Pseudomonas</taxon>
    </lineage>
</organism>
<dbReference type="Pfam" id="PF00501">
    <property type="entry name" value="AMP-binding"/>
    <property type="match status" value="1"/>
</dbReference>
<dbReference type="EMBL" id="WEIK01000081">
    <property type="protein sequence ID" value="MVF53258.1"/>
    <property type="molecule type" value="Genomic_DNA"/>
</dbReference>
<accession>A0A7X3JV20</accession>
<dbReference type="PANTHER" id="PTHR44394:SF1">
    <property type="entry name" value="BETA-ALANINE-ACTIVATING ENZYME"/>
    <property type="match status" value="1"/>
</dbReference>
<dbReference type="Gene3D" id="2.30.38.10">
    <property type="entry name" value="Luciferase, Domain 3"/>
    <property type="match status" value="1"/>
</dbReference>
<dbReference type="Proteomes" id="UP000440965">
    <property type="component" value="Unassembled WGS sequence"/>
</dbReference>
<gene>
    <name evidence="4" type="ORF">F9Z43_29010</name>
</gene>
<keyword evidence="2" id="KW-0596">Phosphopantetheine</keyword>
<feature type="non-terminal residue" evidence="4">
    <location>
        <position position="174"/>
    </location>
</feature>
<dbReference type="AlphaFoldDB" id="A0A7X3JV20"/>
<dbReference type="InterPro" id="IPR052091">
    <property type="entry name" value="Beta-ala_Activ/Resist"/>
</dbReference>
<comment type="cofactor">
    <cofactor evidence="1">
        <name>pantetheine 4'-phosphate</name>
        <dbReference type="ChEBI" id="CHEBI:47942"/>
    </cofactor>
</comment>
<dbReference type="SUPFAM" id="SSF56801">
    <property type="entry name" value="Acetyl-CoA synthetase-like"/>
    <property type="match status" value="1"/>
</dbReference>
<feature type="domain" description="AMP-dependent synthetase/ligase" evidence="3">
    <location>
        <begin position="2"/>
        <end position="169"/>
    </location>
</feature>
<name>A0A7X3JV20_9PSED</name>
<dbReference type="PANTHER" id="PTHR44394">
    <property type="entry name" value="BETA-ALANINE-ACTIVATING ENZYME"/>
    <property type="match status" value="1"/>
</dbReference>
<dbReference type="GO" id="GO:0043041">
    <property type="term" value="P:amino acid activation for nonribosomal peptide biosynthetic process"/>
    <property type="evidence" value="ECO:0007669"/>
    <property type="project" value="TreeGrafter"/>
</dbReference>
<evidence type="ECO:0000259" key="3">
    <source>
        <dbReference type="Pfam" id="PF00501"/>
    </source>
</evidence>
<reference evidence="4 5" key="1">
    <citation type="submission" date="2019-10" db="EMBL/GenBank/DDBJ databases">
        <title>XDR Pseudomonas monteilii producing IMP-16 from LCR.</title>
        <authorList>
            <person name="Ballaben A."/>
            <person name="Doi Y."/>
        </authorList>
    </citation>
    <scope>NUCLEOTIDE SEQUENCE [LARGE SCALE GENOMIC DNA]</scope>
    <source>
        <strain evidence="4 5">597/14</strain>
    </source>
</reference>
<dbReference type="FunFam" id="3.40.50.980:FF:000002">
    <property type="entry name" value="Enterobactin synthetase component F"/>
    <property type="match status" value="1"/>
</dbReference>
<evidence type="ECO:0000256" key="2">
    <source>
        <dbReference type="ARBA" id="ARBA00022450"/>
    </source>
</evidence>
<dbReference type="InterPro" id="IPR000873">
    <property type="entry name" value="AMP-dep_synth/lig_dom"/>
</dbReference>
<dbReference type="Gene3D" id="3.40.50.980">
    <property type="match status" value="1"/>
</dbReference>
<feature type="non-terminal residue" evidence="4">
    <location>
        <position position="1"/>
    </location>
</feature>
<protein>
    <submittedName>
        <fullName evidence="4">AMP-binding protein</fullName>
    </submittedName>
</protein>
<evidence type="ECO:0000313" key="5">
    <source>
        <dbReference type="Proteomes" id="UP000440965"/>
    </source>
</evidence>
<evidence type="ECO:0000256" key="1">
    <source>
        <dbReference type="ARBA" id="ARBA00001957"/>
    </source>
</evidence>
<proteinExistence type="predicted"/>